<reference evidence="1 2" key="1">
    <citation type="journal article" date="2018" name="Front. Plant Sci.">
        <title>Red Clover (Trifolium pratense) and Zigzag Clover (T. medium) - A Picture of Genomic Similarities and Differences.</title>
        <authorList>
            <person name="Dluhosova J."/>
            <person name="Istvanek J."/>
            <person name="Nedelnik J."/>
            <person name="Repkova J."/>
        </authorList>
    </citation>
    <scope>NUCLEOTIDE SEQUENCE [LARGE SCALE GENOMIC DNA]</scope>
    <source>
        <strain evidence="2">cv. 10/8</strain>
        <tissue evidence="1">Leaf</tissue>
    </source>
</reference>
<accession>A0A392SPR2</accession>
<name>A0A392SPR2_9FABA</name>
<keyword evidence="2" id="KW-1185">Reference proteome</keyword>
<feature type="non-terminal residue" evidence="1">
    <location>
        <position position="1"/>
    </location>
</feature>
<dbReference type="AlphaFoldDB" id="A0A392SPR2"/>
<evidence type="ECO:0000313" key="1">
    <source>
        <dbReference type="EMBL" id="MCI50184.1"/>
    </source>
</evidence>
<dbReference type="Proteomes" id="UP000265520">
    <property type="component" value="Unassembled WGS sequence"/>
</dbReference>
<comment type="caution">
    <text evidence="1">The sequence shown here is derived from an EMBL/GenBank/DDBJ whole genome shotgun (WGS) entry which is preliminary data.</text>
</comment>
<evidence type="ECO:0000313" key="2">
    <source>
        <dbReference type="Proteomes" id="UP000265520"/>
    </source>
</evidence>
<sequence>KLHDGHEGVGDLVLNGLRPHILQDCLLGLRNDLLSLAVEEFGMPKRRGKNEELGRNTRVNLFSLMWPFLPSCLDDRTR</sequence>
<dbReference type="EMBL" id="LXQA010412661">
    <property type="protein sequence ID" value="MCI50184.1"/>
    <property type="molecule type" value="Genomic_DNA"/>
</dbReference>
<organism evidence="1 2">
    <name type="scientific">Trifolium medium</name>
    <dbReference type="NCBI Taxonomy" id="97028"/>
    <lineage>
        <taxon>Eukaryota</taxon>
        <taxon>Viridiplantae</taxon>
        <taxon>Streptophyta</taxon>
        <taxon>Embryophyta</taxon>
        <taxon>Tracheophyta</taxon>
        <taxon>Spermatophyta</taxon>
        <taxon>Magnoliopsida</taxon>
        <taxon>eudicotyledons</taxon>
        <taxon>Gunneridae</taxon>
        <taxon>Pentapetalae</taxon>
        <taxon>rosids</taxon>
        <taxon>fabids</taxon>
        <taxon>Fabales</taxon>
        <taxon>Fabaceae</taxon>
        <taxon>Papilionoideae</taxon>
        <taxon>50 kb inversion clade</taxon>
        <taxon>NPAAA clade</taxon>
        <taxon>Hologalegina</taxon>
        <taxon>IRL clade</taxon>
        <taxon>Trifolieae</taxon>
        <taxon>Trifolium</taxon>
    </lineage>
</organism>
<protein>
    <submittedName>
        <fullName evidence="1">Uncharacterized protein</fullName>
    </submittedName>
</protein>
<proteinExistence type="predicted"/>